<accession>A0A240DZG6</accession>
<dbReference type="OrthoDB" id="3034217at2"/>
<dbReference type="GO" id="GO:0050355">
    <property type="term" value="F:inorganic triphosphate phosphatase activity"/>
    <property type="evidence" value="ECO:0007669"/>
    <property type="project" value="InterPro"/>
</dbReference>
<organism evidence="3 4">
    <name type="scientific">Polynucleobacter meluiroseus</name>
    <dbReference type="NCBI Taxonomy" id="1938814"/>
    <lineage>
        <taxon>Bacteria</taxon>
        <taxon>Pseudomonadati</taxon>
        <taxon>Pseudomonadota</taxon>
        <taxon>Betaproteobacteria</taxon>
        <taxon>Burkholderiales</taxon>
        <taxon>Burkholderiaceae</taxon>
        <taxon>Polynucleobacter</taxon>
    </lineage>
</organism>
<dbReference type="InterPro" id="IPR023577">
    <property type="entry name" value="CYTH_domain"/>
</dbReference>
<dbReference type="Gene3D" id="2.40.320.10">
    <property type="entry name" value="Hypothetical Protein Pfu-838710-001"/>
    <property type="match status" value="1"/>
</dbReference>
<dbReference type="GO" id="GO:0046872">
    <property type="term" value="F:metal ion binding"/>
    <property type="evidence" value="ECO:0007669"/>
    <property type="project" value="TreeGrafter"/>
</dbReference>
<dbReference type="SMART" id="SM00880">
    <property type="entry name" value="CHAD"/>
    <property type="match status" value="1"/>
</dbReference>
<dbReference type="InterPro" id="IPR038186">
    <property type="entry name" value="CHAD_dom_sf"/>
</dbReference>
<sequence>MTPLDSLQNTVETSREFEIKLLFPEEKFKPLEQWIISKGGVRRQHLQAAYIDTPEFLLAKSGVALRLRKEGRQWVQTLKIATANPLDRIEHNVPLVSSGAQMPSWSIDHHQYHQAGELLKKLLPHLSTENLRICYQTDVWRRKVHINTRNGILEYALDEGIIFANSPENRLQERVCELEIELIQGSPADVMRHVQAMVKRFKAYVDTRNKAERGYLLAKGLSVSPASRAELVSLKNCTTKAKVIHRLLDACLMQILPNQSVLNLNGHNQDEHLHQLRVGLRRLKTLLKYLASNDLFLSPENQIALREAFQQLGEHRDDSYISGTLNPLMRSLSGPSIDLQAGESLPHPNLVTKSVRFQLLLLDIMLLRYSPSLEGEEIKLSKNTADNIRKPFVKTLKRAYQFCFTQSAQINFLEDEKIHELRKRLKFLRYSLEFFKDWFDKNKFKPFFKLLTKTLEELGQFNDICVAIHRIEPMTESNPQFFFALGWLKAERVRSREICIKNIKELMAVKTAW</sequence>
<dbReference type="EMBL" id="OANS01000002">
    <property type="protein sequence ID" value="SNX28578.1"/>
    <property type="molecule type" value="Genomic_DNA"/>
</dbReference>
<dbReference type="Pfam" id="PF01928">
    <property type="entry name" value="CYTH"/>
    <property type="match status" value="1"/>
</dbReference>
<dbReference type="InterPro" id="IPR039013">
    <property type="entry name" value="YgiF"/>
</dbReference>
<feature type="domain" description="CYTH" evidence="1">
    <location>
        <begin position="14"/>
        <end position="221"/>
    </location>
</feature>
<dbReference type="PROSITE" id="PS51708">
    <property type="entry name" value="CHAD"/>
    <property type="match status" value="1"/>
</dbReference>
<name>A0A240DZG6_9BURK</name>
<protein>
    <submittedName>
        <fullName evidence="3">CYTH domain-containing protein</fullName>
    </submittedName>
</protein>
<evidence type="ECO:0000259" key="1">
    <source>
        <dbReference type="PROSITE" id="PS51707"/>
    </source>
</evidence>
<proteinExistence type="predicted"/>
<reference evidence="4" key="1">
    <citation type="submission" date="2017-08" db="EMBL/GenBank/DDBJ databases">
        <authorList>
            <person name="Varghese N."/>
            <person name="Submissions S."/>
        </authorList>
    </citation>
    <scope>NUCLEOTIDE SEQUENCE [LARGE SCALE GENOMIC DNA]</scope>
    <source>
        <strain evidence="4">AP-Melu-1000-B4</strain>
    </source>
</reference>
<dbReference type="InterPro" id="IPR007899">
    <property type="entry name" value="CHAD_dom"/>
</dbReference>
<keyword evidence="4" id="KW-1185">Reference proteome</keyword>
<dbReference type="PANTHER" id="PTHR39569:SF1">
    <property type="entry name" value="INORGANIC TRIPHOSPHATASE"/>
    <property type="match status" value="1"/>
</dbReference>
<dbReference type="PROSITE" id="PS51707">
    <property type="entry name" value="CYTH"/>
    <property type="match status" value="1"/>
</dbReference>
<dbReference type="Gene3D" id="1.40.20.10">
    <property type="entry name" value="CHAD domain"/>
    <property type="match status" value="1"/>
</dbReference>
<dbReference type="PANTHER" id="PTHR39569">
    <property type="entry name" value="INORGANIC TRIPHOSPHATASE"/>
    <property type="match status" value="1"/>
</dbReference>
<dbReference type="Pfam" id="PF05235">
    <property type="entry name" value="CHAD"/>
    <property type="match status" value="1"/>
</dbReference>
<evidence type="ECO:0000313" key="4">
    <source>
        <dbReference type="Proteomes" id="UP000218069"/>
    </source>
</evidence>
<dbReference type="Proteomes" id="UP000218069">
    <property type="component" value="Unassembled WGS sequence"/>
</dbReference>
<feature type="domain" description="CHAD" evidence="2">
    <location>
        <begin position="237"/>
        <end position="513"/>
    </location>
</feature>
<gene>
    <name evidence="3" type="ORF">SAMN06295945_0910</name>
</gene>
<dbReference type="SUPFAM" id="SSF55154">
    <property type="entry name" value="CYTH-like phosphatases"/>
    <property type="match status" value="1"/>
</dbReference>
<dbReference type="InterPro" id="IPR033469">
    <property type="entry name" value="CYTH-like_dom_sf"/>
</dbReference>
<evidence type="ECO:0000313" key="3">
    <source>
        <dbReference type="EMBL" id="SNX28578.1"/>
    </source>
</evidence>
<dbReference type="SMART" id="SM01118">
    <property type="entry name" value="CYTH"/>
    <property type="match status" value="1"/>
</dbReference>
<dbReference type="AlphaFoldDB" id="A0A240DZG6"/>
<dbReference type="RefSeq" id="WP_096672770.1">
    <property type="nucleotide sequence ID" value="NZ_OANS01000002.1"/>
</dbReference>
<evidence type="ECO:0000259" key="2">
    <source>
        <dbReference type="PROSITE" id="PS51708"/>
    </source>
</evidence>